<feature type="domain" description="VRR-NUC" evidence="6">
    <location>
        <begin position="440"/>
        <end position="553"/>
    </location>
</feature>
<dbReference type="Pfam" id="PF21315">
    <property type="entry name" value="FAN1_HTH"/>
    <property type="match status" value="1"/>
</dbReference>
<keyword evidence="8" id="KW-1185">Reference proteome</keyword>
<evidence type="ECO:0000256" key="5">
    <source>
        <dbReference type="ARBA" id="ARBA00022842"/>
    </source>
</evidence>
<evidence type="ECO:0000256" key="3">
    <source>
        <dbReference type="ARBA" id="ARBA00022723"/>
    </source>
</evidence>
<dbReference type="EMBL" id="CP014864">
    <property type="protein sequence ID" value="AMX02568.1"/>
    <property type="molecule type" value="Genomic_DNA"/>
</dbReference>
<evidence type="ECO:0000259" key="6">
    <source>
        <dbReference type="SMART" id="SM00990"/>
    </source>
</evidence>
<dbReference type="PANTHER" id="PTHR15749">
    <property type="entry name" value="FANCONI-ASSOCIATED NUCLEASE 1"/>
    <property type="match status" value="1"/>
</dbReference>
<dbReference type="KEGG" id="mthd:A3224_08195"/>
<dbReference type="Proteomes" id="UP000076077">
    <property type="component" value="Chromosome"/>
</dbReference>
<evidence type="ECO:0000313" key="8">
    <source>
        <dbReference type="Proteomes" id="UP000076077"/>
    </source>
</evidence>
<dbReference type="AlphaFoldDB" id="A0A143HLK3"/>
<dbReference type="InterPro" id="IPR014883">
    <property type="entry name" value="VRR_NUC"/>
</dbReference>
<evidence type="ECO:0000256" key="4">
    <source>
        <dbReference type="ARBA" id="ARBA00022801"/>
    </source>
</evidence>
<keyword evidence="4" id="KW-0378">Hydrolase</keyword>
<organism evidence="7 8">
    <name type="scientific">Microbulbifer thermotolerans</name>
    <dbReference type="NCBI Taxonomy" id="252514"/>
    <lineage>
        <taxon>Bacteria</taxon>
        <taxon>Pseudomonadati</taxon>
        <taxon>Pseudomonadota</taxon>
        <taxon>Gammaproteobacteria</taxon>
        <taxon>Cellvibrionales</taxon>
        <taxon>Microbulbiferaceae</taxon>
        <taxon>Microbulbifer</taxon>
    </lineage>
</organism>
<name>A0A143HLK3_MICTH</name>
<dbReference type="InterPro" id="IPR049125">
    <property type="entry name" value="FAN1-like_WH"/>
</dbReference>
<dbReference type="GO" id="GO:0046872">
    <property type="term" value="F:metal ion binding"/>
    <property type="evidence" value="ECO:0007669"/>
    <property type="project" value="UniProtKB-KW"/>
</dbReference>
<keyword evidence="5" id="KW-0460">Magnesium</keyword>
<evidence type="ECO:0000256" key="2">
    <source>
        <dbReference type="ARBA" id="ARBA00022722"/>
    </source>
</evidence>
<dbReference type="GO" id="GO:0008409">
    <property type="term" value="F:5'-3' exonuclease activity"/>
    <property type="evidence" value="ECO:0007669"/>
    <property type="project" value="TreeGrafter"/>
</dbReference>
<keyword evidence="3" id="KW-0479">Metal-binding</keyword>
<dbReference type="GO" id="GO:0070336">
    <property type="term" value="F:flap-structured DNA binding"/>
    <property type="evidence" value="ECO:0007669"/>
    <property type="project" value="TreeGrafter"/>
</dbReference>
<sequence length="554" mass="64391">MPSPAELKPDYYLTNFQTLVDFVVKRYQHLLSEKELAFRRRLEALDINSRRLFVRLLLRKGVPSSAGALFRQDKLNYAEIQHLPRAVVRLIDAGLLQRNPKLPVEAYLPLYNRAELAALSPIPLPRSLKRQALVRALLEQSPQPLNLQEALSRFGPVLAVQKAEHFKTFRLLFFGNLSQDLSEFVLRDLGLYRYEPYPLEQRHLPFRSRAQVEQHLLYYQCQEELGDALDKGKDAILALAERLPSGIDGDAALQRRLDRLRLSLARQLERLEALEDAERLYRLCTHPPAKERRARIAVKRGDIENGLALCREILATPCNEAERIFAERFGHRTAKNTVFENDWPPPIQYRPPAQTIRLPKSLERVELLVMKHLEKSDGGCCYYVENNLLSSVLGLYCWDIVFKPIPGAFYNPFQAEPGDFRTADFYPSRQWAFDRRLAELNTETLTQRVWRCYREKRGITNPLVIWQALSDKLLQLALTHIPAPHWYQLFRRFLADITHHRNGLPDLILFPESGGYRLLEVKGPGDRLQPNQLRWLTFFAQHQIPHGVLHVEWQ</sequence>
<protein>
    <submittedName>
        <fullName evidence="7">VRR-NUC domain-containing protein</fullName>
    </submittedName>
</protein>
<dbReference type="RefSeq" id="WP_067153316.1">
    <property type="nucleotide sequence ID" value="NZ_CP014864.1"/>
</dbReference>
<dbReference type="PANTHER" id="PTHR15749:SF4">
    <property type="entry name" value="FANCONI-ASSOCIATED NUCLEASE 1"/>
    <property type="match status" value="1"/>
</dbReference>
<dbReference type="SMART" id="SM00990">
    <property type="entry name" value="VRR_NUC"/>
    <property type="match status" value="1"/>
</dbReference>
<evidence type="ECO:0000313" key="7">
    <source>
        <dbReference type="EMBL" id="AMX02568.1"/>
    </source>
</evidence>
<reference evidence="8" key="1">
    <citation type="submission" date="2016-03" db="EMBL/GenBank/DDBJ databases">
        <authorList>
            <person name="Lee Y.-S."/>
            <person name="Choi Y.-L."/>
        </authorList>
    </citation>
    <scope>NUCLEOTIDE SEQUENCE [LARGE SCALE GENOMIC DNA]</scope>
    <source>
        <strain evidence="8">DAU221</strain>
    </source>
</reference>
<dbReference type="InterPro" id="IPR033315">
    <property type="entry name" value="Fan1-like"/>
</dbReference>
<keyword evidence="2" id="KW-0540">Nuclease</keyword>
<proteinExistence type="predicted"/>
<comment type="cofactor">
    <cofactor evidence="1">
        <name>Mg(2+)</name>
        <dbReference type="ChEBI" id="CHEBI:18420"/>
    </cofactor>
</comment>
<dbReference type="STRING" id="252514.A3224_08195"/>
<accession>A0A143HLK3</accession>
<evidence type="ECO:0000256" key="1">
    <source>
        <dbReference type="ARBA" id="ARBA00001946"/>
    </source>
</evidence>
<dbReference type="GO" id="GO:0036297">
    <property type="term" value="P:interstrand cross-link repair"/>
    <property type="evidence" value="ECO:0007669"/>
    <property type="project" value="InterPro"/>
</dbReference>
<dbReference type="GO" id="GO:0017108">
    <property type="term" value="F:5'-flap endonuclease activity"/>
    <property type="evidence" value="ECO:0007669"/>
    <property type="project" value="TreeGrafter"/>
</dbReference>
<dbReference type="GeneID" id="76608024"/>
<dbReference type="OrthoDB" id="9803913at2"/>
<gene>
    <name evidence="7" type="ORF">A3224_08195</name>
</gene>
<dbReference type="Pfam" id="PF08774">
    <property type="entry name" value="VRR_NUC"/>
    <property type="match status" value="1"/>
</dbReference>